<gene>
    <name evidence="1" type="ORF">B0I35DRAFT_429148</name>
</gene>
<protein>
    <submittedName>
        <fullName evidence="1">Uncharacterized protein</fullName>
    </submittedName>
</protein>
<accession>A0A8K0WTN1</accession>
<name>A0A8K0WTN1_9HYPO</name>
<evidence type="ECO:0000313" key="2">
    <source>
        <dbReference type="Proteomes" id="UP000813444"/>
    </source>
</evidence>
<dbReference type="EMBL" id="JAGPNK010000005">
    <property type="protein sequence ID" value="KAH7321351.1"/>
    <property type="molecule type" value="Genomic_DNA"/>
</dbReference>
<dbReference type="AlphaFoldDB" id="A0A8K0WTN1"/>
<keyword evidence="2" id="KW-1185">Reference proteome</keyword>
<reference evidence="1" key="1">
    <citation type="journal article" date="2021" name="Nat. Commun.">
        <title>Genetic determinants of endophytism in the Arabidopsis root mycobiome.</title>
        <authorList>
            <person name="Mesny F."/>
            <person name="Miyauchi S."/>
            <person name="Thiergart T."/>
            <person name="Pickel B."/>
            <person name="Atanasova L."/>
            <person name="Karlsson M."/>
            <person name="Huettel B."/>
            <person name="Barry K.W."/>
            <person name="Haridas S."/>
            <person name="Chen C."/>
            <person name="Bauer D."/>
            <person name="Andreopoulos W."/>
            <person name="Pangilinan J."/>
            <person name="LaButti K."/>
            <person name="Riley R."/>
            <person name="Lipzen A."/>
            <person name="Clum A."/>
            <person name="Drula E."/>
            <person name="Henrissat B."/>
            <person name="Kohler A."/>
            <person name="Grigoriev I.V."/>
            <person name="Martin F.M."/>
            <person name="Hacquard S."/>
        </authorList>
    </citation>
    <scope>NUCLEOTIDE SEQUENCE</scope>
    <source>
        <strain evidence="1">MPI-CAGE-CH-0235</strain>
    </source>
</reference>
<proteinExistence type="predicted"/>
<comment type="caution">
    <text evidence="1">The sequence shown here is derived from an EMBL/GenBank/DDBJ whole genome shotgun (WGS) entry which is preliminary data.</text>
</comment>
<sequence>MADGLWNRTVQLMGGPGAPYAGWRCAASPTRQGVERMDASMFWPWLKVYAVSSNGR</sequence>
<evidence type="ECO:0000313" key="1">
    <source>
        <dbReference type="EMBL" id="KAH7321351.1"/>
    </source>
</evidence>
<dbReference type="Proteomes" id="UP000813444">
    <property type="component" value="Unassembled WGS sequence"/>
</dbReference>
<organism evidence="1 2">
    <name type="scientific">Stachybotrys elegans</name>
    <dbReference type="NCBI Taxonomy" id="80388"/>
    <lineage>
        <taxon>Eukaryota</taxon>
        <taxon>Fungi</taxon>
        <taxon>Dikarya</taxon>
        <taxon>Ascomycota</taxon>
        <taxon>Pezizomycotina</taxon>
        <taxon>Sordariomycetes</taxon>
        <taxon>Hypocreomycetidae</taxon>
        <taxon>Hypocreales</taxon>
        <taxon>Stachybotryaceae</taxon>
        <taxon>Stachybotrys</taxon>
    </lineage>
</organism>